<dbReference type="AlphaFoldDB" id="A0A7J0G6K7"/>
<organism evidence="1 2">
    <name type="scientific">Actinidia rufa</name>
    <dbReference type="NCBI Taxonomy" id="165716"/>
    <lineage>
        <taxon>Eukaryota</taxon>
        <taxon>Viridiplantae</taxon>
        <taxon>Streptophyta</taxon>
        <taxon>Embryophyta</taxon>
        <taxon>Tracheophyta</taxon>
        <taxon>Spermatophyta</taxon>
        <taxon>Magnoliopsida</taxon>
        <taxon>eudicotyledons</taxon>
        <taxon>Gunneridae</taxon>
        <taxon>Pentapetalae</taxon>
        <taxon>asterids</taxon>
        <taxon>Ericales</taxon>
        <taxon>Actinidiaceae</taxon>
        <taxon>Actinidia</taxon>
    </lineage>
</organism>
<dbReference type="EMBL" id="BJWL01000018">
    <property type="protein sequence ID" value="GFZ06425.1"/>
    <property type="molecule type" value="Genomic_DNA"/>
</dbReference>
<proteinExistence type="predicted"/>
<name>A0A7J0G6K7_9ERIC</name>
<keyword evidence="2" id="KW-1185">Reference proteome</keyword>
<evidence type="ECO:0000313" key="2">
    <source>
        <dbReference type="Proteomes" id="UP000585474"/>
    </source>
</evidence>
<sequence>MGLALSTKGAAQGAGYAGLRCELLDCATTLDCTHDYGLLDCTAMLECVGASCAGLLGAGLRCGLLDCMTALNCGLLVTGLHARLWAAGLYGCAGLRRGWLC</sequence>
<reference evidence="1 2" key="1">
    <citation type="submission" date="2019-07" db="EMBL/GenBank/DDBJ databases">
        <title>De Novo Assembly of kiwifruit Actinidia rufa.</title>
        <authorList>
            <person name="Sugita-Konishi S."/>
            <person name="Sato K."/>
            <person name="Mori E."/>
            <person name="Abe Y."/>
            <person name="Kisaki G."/>
            <person name="Hamano K."/>
            <person name="Suezawa K."/>
            <person name="Otani M."/>
            <person name="Fukuda T."/>
            <person name="Manabe T."/>
            <person name="Gomi K."/>
            <person name="Tabuchi M."/>
            <person name="Akimitsu K."/>
            <person name="Kataoka I."/>
        </authorList>
    </citation>
    <scope>NUCLEOTIDE SEQUENCE [LARGE SCALE GENOMIC DNA]</scope>
    <source>
        <strain evidence="2">cv. Fuchu</strain>
    </source>
</reference>
<evidence type="ECO:0000313" key="1">
    <source>
        <dbReference type="EMBL" id="GFZ06425.1"/>
    </source>
</evidence>
<dbReference type="Proteomes" id="UP000585474">
    <property type="component" value="Unassembled WGS sequence"/>
</dbReference>
<comment type="caution">
    <text evidence="1">The sequence shown here is derived from an EMBL/GenBank/DDBJ whole genome shotgun (WGS) entry which is preliminary data.</text>
</comment>
<gene>
    <name evidence="1" type="ORF">Acr_18g0005950</name>
</gene>
<accession>A0A7J0G6K7</accession>
<protein>
    <submittedName>
        <fullName evidence="1">Uncharacterized protein</fullName>
    </submittedName>
</protein>